<proteinExistence type="predicted"/>
<protein>
    <recommendedName>
        <fullName evidence="5">TcdA-E operon negative regulator</fullName>
    </recommendedName>
</protein>
<feature type="compositionally biased region" description="Low complexity" evidence="1">
    <location>
        <begin position="65"/>
        <end position="75"/>
    </location>
</feature>
<sequence>MSGLLTSLWIITSIAFWVLLIIFIVNKVRKRPGRVDKRAVLITFFVGLLLLIGAIASNIGKSSDDSSTSSQSKSSSSEEDSDSSSSSEDDSNSEDSSSSETSSSSSSSDASSDDPNTYKTGITYDQVARTPNDFKGKKIQFTGKVLQVMEDGDSVQLRLAVDGNYDDVILVNIDNDLLHGSRILEDDLVTASGESIGTVSYDSIMSGKITIPAMDAKIINDQGKASDDYGN</sequence>
<keyword evidence="2" id="KW-0812">Transmembrane</keyword>
<feature type="transmembrane region" description="Helical" evidence="2">
    <location>
        <begin position="6"/>
        <end position="26"/>
    </location>
</feature>
<comment type="caution">
    <text evidence="3">The sequence shown here is derived from an EMBL/GenBank/DDBJ whole genome shotgun (WGS) entry which is preliminary data.</text>
</comment>
<evidence type="ECO:0008006" key="5">
    <source>
        <dbReference type="Google" id="ProtNLM"/>
    </source>
</evidence>
<dbReference type="AlphaFoldDB" id="A0A846ZIA4"/>
<evidence type="ECO:0000256" key="2">
    <source>
        <dbReference type="SAM" id="Phobius"/>
    </source>
</evidence>
<reference evidence="3 4" key="1">
    <citation type="submission" date="2020-04" db="EMBL/GenBank/DDBJ databases">
        <title>MicrobeNet Type strains.</title>
        <authorList>
            <person name="Nicholson A.C."/>
        </authorList>
    </citation>
    <scope>NUCLEOTIDE SEQUENCE [LARGE SCALE GENOMIC DNA]</scope>
    <source>
        <strain evidence="3 4">CCUG 54536</strain>
    </source>
</reference>
<organism evidence="3 4">
    <name type="scientific">Leuconostoc holzapfelii</name>
    <dbReference type="NCBI Taxonomy" id="434464"/>
    <lineage>
        <taxon>Bacteria</taxon>
        <taxon>Bacillati</taxon>
        <taxon>Bacillota</taxon>
        <taxon>Bacilli</taxon>
        <taxon>Lactobacillales</taxon>
        <taxon>Lactobacillaceae</taxon>
        <taxon>Leuconostoc</taxon>
    </lineage>
</organism>
<keyword evidence="2" id="KW-0472">Membrane</keyword>
<feature type="region of interest" description="Disordered" evidence="1">
    <location>
        <begin position="61"/>
        <end position="124"/>
    </location>
</feature>
<accession>A0A846ZIA4</accession>
<evidence type="ECO:0000313" key="3">
    <source>
        <dbReference type="EMBL" id="NKZ18543.1"/>
    </source>
</evidence>
<dbReference type="Proteomes" id="UP000590460">
    <property type="component" value="Unassembled WGS sequence"/>
</dbReference>
<dbReference type="RefSeq" id="WP_168676813.1">
    <property type="nucleotide sequence ID" value="NZ_BPKV01000007.1"/>
</dbReference>
<keyword evidence="2" id="KW-1133">Transmembrane helix</keyword>
<gene>
    <name evidence="3" type="ORF">HF966_05070</name>
</gene>
<evidence type="ECO:0000256" key="1">
    <source>
        <dbReference type="SAM" id="MobiDB-lite"/>
    </source>
</evidence>
<feature type="transmembrane region" description="Helical" evidence="2">
    <location>
        <begin position="38"/>
        <end position="60"/>
    </location>
</feature>
<name>A0A846ZIA4_9LACO</name>
<dbReference type="EMBL" id="JAAXPO010000005">
    <property type="protein sequence ID" value="NKZ18543.1"/>
    <property type="molecule type" value="Genomic_DNA"/>
</dbReference>
<feature type="compositionally biased region" description="Low complexity" evidence="1">
    <location>
        <begin position="94"/>
        <end position="114"/>
    </location>
</feature>
<feature type="compositionally biased region" description="Acidic residues" evidence="1">
    <location>
        <begin position="77"/>
        <end position="93"/>
    </location>
</feature>
<evidence type="ECO:0000313" key="4">
    <source>
        <dbReference type="Proteomes" id="UP000590460"/>
    </source>
</evidence>